<dbReference type="GO" id="GO:0003676">
    <property type="term" value="F:nucleic acid binding"/>
    <property type="evidence" value="ECO:0007669"/>
    <property type="project" value="InterPro"/>
</dbReference>
<dbReference type="InterPro" id="IPR002156">
    <property type="entry name" value="RNaseH_domain"/>
</dbReference>
<dbReference type="PANTHER" id="PTHR33116:SF78">
    <property type="entry name" value="OS12G0587133 PROTEIN"/>
    <property type="match status" value="1"/>
</dbReference>
<evidence type="ECO:0008006" key="6">
    <source>
        <dbReference type="Google" id="ProtNLM"/>
    </source>
</evidence>
<dbReference type="AlphaFoldDB" id="A0A2N9IYI8"/>
<dbReference type="Pfam" id="PF13456">
    <property type="entry name" value="RVT_3"/>
    <property type="match status" value="1"/>
</dbReference>
<sequence>MANDELPIPTVEEITRLTQNVSCADNRLPLHMSNHNPVAQSHLLIGKVISHRNFHSLVIQDIILRAWNPSHRISIRKVDRNIFVFAFDHEADRALAFNRRPWTIRGAHLVLKIWSLDLVLSEIDFSSSAFWIQVHGLPSAWYNKDNVQLVGGKAGSVIDVDFSEVPYERSAEVQESLDHTDVFCEASRVVLSNEFGPAHEVAAQVDVPTALLENKDNADGCVDAVQSCGVTPTDTNEVSSFARLLEHSLKDVHCTGTASMSASRLGNVAVDVEVEVEPYPDVHNHIVGPTSHPAPQSPVFTPPESPGLLKHSLEDSEPTFECEPTSVPESLEAHIPSLIHQSQVPINPELPLTHIYTQITTYTKSHAIPPKSPPIPKLEKSNLNTPTPPKVTDSDLKRKIHPKSPIIETKKPKSEFGEYHLPSGPTTTPTGPMKILGWNCRGICNSLTVRALKALVKGHCPQIVFLCETKATDSLGFYGPPYYHKRIKAWTNLVALLQSLEGPWLCFGDFNLIVEANEKLGRAYWFYLDYKLSANELMWRQKSRETWLRNGDLNTKFFHISAVHVVSNFQQLFTEEEACCPLDLENLINSSISMAENAHLCQLPSPDEIRDTVFNMQSLKTIQNFFSSGKLLKELNYSFIVLIPKIQSPSTINHYRPISLCNTTYKIISKLLVDRLSGVLPRLISPAQSAFILGRWIAENQLIVQEILHSFKKRKVKGGFVTLKLDLQKAYDRGTVKGVKMNVARPGFYSCYDKRRELKGLLAMKKVNLNVKYLGSPLFNSKSRIRDFTFLQEKLESRLLGWRCKALSWAGRATMIKAVALALPSYTFSALDVPVSICEKMDAAVHRFWWNPSSDYGRFLAWKAWTNLYTPRASGGLGFRRAKHTNDAMITKLAWMVASGRDSPFMNALRSKYKVQHGWINSEPPKVASSTWRAVERLKPSISKGACFIIGDGKSVDYWKDPWIPWLTNFLPKPKSSFGFYTASSGCSPLCPLCGDDVESSPHLFFKCCVTKMFWFGPSWGIRVDLLPVLSDMDVVKLVVNPLVPTSERSSSRLLSSQASMQFALILEAIWNFRNRHALPGLFGPMSSKECVWKPPPLGCVKINVDAALHPFSTMIATIARNEEGLLIKAWVKTVLTQDPLLAEAYAIHWAIILAKNENWSNIVIESDSKVCVDALVLEQVSCEWRIKVLCDNVKTLALEFSFCVFCWVNRLANLVAHTLAKLVPLPSSPIVYFPKNLPGPLEEAWFRDFLCLAVSV</sequence>
<name>A0A2N9IYI8_FAGSY</name>
<dbReference type="InterPro" id="IPR025558">
    <property type="entry name" value="DUF4283"/>
</dbReference>
<dbReference type="InterPro" id="IPR012337">
    <property type="entry name" value="RNaseH-like_sf"/>
</dbReference>
<accession>A0A2N9IYI8</accession>
<evidence type="ECO:0000313" key="5">
    <source>
        <dbReference type="EMBL" id="SPD29364.1"/>
    </source>
</evidence>
<feature type="domain" description="Reverse transcriptase" evidence="2">
    <location>
        <begin position="652"/>
        <end position="733"/>
    </location>
</feature>
<dbReference type="Pfam" id="PF14111">
    <property type="entry name" value="DUF4283"/>
    <property type="match status" value="1"/>
</dbReference>
<evidence type="ECO:0000259" key="4">
    <source>
        <dbReference type="Pfam" id="PF14111"/>
    </source>
</evidence>
<dbReference type="PANTHER" id="PTHR33116">
    <property type="entry name" value="REVERSE TRANSCRIPTASE ZINC-BINDING DOMAIN-CONTAINING PROTEIN-RELATED-RELATED"/>
    <property type="match status" value="1"/>
</dbReference>
<gene>
    <name evidence="5" type="ORF">FSB_LOCUS57246</name>
</gene>
<evidence type="ECO:0000259" key="3">
    <source>
        <dbReference type="Pfam" id="PF13456"/>
    </source>
</evidence>
<evidence type="ECO:0000256" key="1">
    <source>
        <dbReference type="SAM" id="MobiDB-lite"/>
    </source>
</evidence>
<dbReference type="InterPro" id="IPR036691">
    <property type="entry name" value="Endo/exonu/phosph_ase_sf"/>
</dbReference>
<dbReference type="EMBL" id="OIVN01006270">
    <property type="protein sequence ID" value="SPD29364.1"/>
    <property type="molecule type" value="Genomic_DNA"/>
</dbReference>
<dbReference type="InterPro" id="IPR044730">
    <property type="entry name" value="RNase_H-like_dom_plant"/>
</dbReference>
<reference evidence="5" key="1">
    <citation type="submission" date="2018-02" db="EMBL/GenBank/DDBJ databases">
        <authorList>
            <person name="Cohen D.B."/>
            <person name="Kent A.D."/>
        </authorList>
    </citation>
    <scope>NUCLEOTIDE SEQUENCE</scope>
</reference>
<dbReference type="SUPFAM" id="SSF56219">
    <property type="entry name" value="DNase I-like"/>
    <property type="match status" value="1"/>
</dbReference>
<dbReference type="GO" id="GO:0004523">
    <property type="term" value="F:RNA-DNA hybrid ribonuclease activity"/>
    <property type="evidence" value="ECO:0007669"/>
    <property type="project" value="InterPro"/>
</dbReference>
<organism evidence="5">
    <name type="scientific">Fagus sylvatica</name>
    <name type="common">Beechnut</name>
    <dbReference type="NCBI Taxonomy" id="28930"/>
    <lineage>
        <taxon>Eukaryota</taxon>
        <taxon>Viridiplantae</taxon>
        <taxon>Streptophyta</taxon>
        <taxon>Embryophyta</taxon>
        <taxon>Tracheophyta</taxon>
        <taxon>Spermatophyta</taxon>
        <taxon>Magnoliopsida</taxon>
        <taxon>eudicotyledons</taxon>
        <taxon>Gunneridae</taxon>
        <taxon>Pentapetalae</taxon>
        <taxon>rosids</taxon>
        <taxon>fabids</taxon>
        <taxon>Fagales</taxon>
        <taxon>Fagaceae</taxon>
        <taxon>Fagus</taxon>
    </lineage>
</organism>
<dbReference type="InterPro" id="IPR000477">
    <property type="entry name" value="RT_dom"/>
</dbReference>
<feature type="domain" description="RNase H type-1" evidence="3">
    <location>
        <begin position="1115"/>
        <end position="1223"/>
    </location>
</feature>
<dbReference type="Pfam" id="PF00078">
    <property type="entry name" value="RVT_1"/>
    <property type="match status" value="1"/>
</dbReference>
<protein>
    <recommendedName>
        <fullName evidence="6">Reverse transcriptase domain-containing protein</fullName>
    </recommendedName>
</protein>
<dbReference type="SUPFAM" id="SSF53098">
    <property type="entry name" value="Ribonuclease H-like"/>
    <property type="match status" value="1"/>
</dbReference>
<proteinExistence type="predicted"/>
<dbReference type="Gene3D" id="3.30.420.10">
    <property type="entry name" value="Ribonuclease H-like superfamily/Ribonuclease H"/>
    <property type="match status" value="1"/>
</dbReference>
<feature type="region of interest" description="Disordered" evidence="1">
    <location>
        <begin position="366"/>
        <end position="396"/>
    </location>
</feature>
<dbReference type="InterPro" id="IPR036397">
    <property type="entry name" value="RNaseH_sf"/>
</dbReference>
<feature type="domain" description="DUF4283" evidence="4">
    <location>
        <begin position="42"/>
        <end position="119"/>
    </location>
</feature>
<dbReference type="CDD" id="cd06222">
    <property type="entry name" value="RNase_H_like"/>
    <property type="match status" value="1"/>
</dbReference>
<evidence type="ECO:0000259" key="2">
    <source>
        <dbReference type="Pfam" id="PF00078"/>
    </source>
</evidence>